<protein>
    <submittedName>
        <fullName evidence="2">Uncharacterized protein</fullName>
    </submittedName>
</protein>
<reference evidence="2" key="2">
    <citation type="submission" date="2018-08" db="UniProtKB">
        <authorList>
            <consortium name="EnsemblPlants"/>
        </authorList>
    </citation>
    <scope>IDENTIFICATION</scope>
    <source>
        <strain evidence="2">Yugu1</strain>
    </source>
</reference>
<organism evidence="2 3">
    <name type="scientific">Setaria italica</name>
    <name type="common">Foxtail millet</name>
    <name type="synonym">Panicum italicum</name>
    <dbReference type="NCBI Taxonomy" id="4555"/>
    <lineage>
        <taxon>Eukaryota</taxon>
        <taxon>Viridiplantae</taxon>
        <taxon>Streptophyta</taxon>
        <taxon>Embryophyta</taxon>
        <taxon>Tracheophyta</taxon>
        <taxon>Spermatophyta</taxon>
        <taxon>Magnoliopsida</taxon>
        <taxon>Liliopsida</taxon>
        <taxon>Poales</taxon>
        <taxon>Poaceae</taxon>
        <taxon>PACMAD clade</taxon>
        <taxon>Panicoideae</taxon>
        <taxon>Panicodae</taxon>
        <taxon>Paniceae</taxon>
        <taxon>Cenchrinae</taxon>
        <taxon>Setaria</taxon>
    </lineage>
</organism>
<reference evidence="3" key="1">
    <citation type="journal article" date="2012" name="Nat. Biotechnol.">
        <title>Reference genome sequence of the model plant Setaria.</title>
        <authorList>
            <person name="Bennetzen J.L."/>
            <person name="Schmutz J."/>
            <person name="Wang H."/>
            <person name="Percifield R."/>
            <person name="Hawkins J."/>
            <person name="Pontaroli A.C."/>
            <person name="Estep M."/>
            <person name="Feng L."/>
            <person name="Vaughn J.N."/>
            <person name="Grimwood J."/>
            <person name="Jenkins J."/>
            <person name="Barry K."/>
            <person name="Lindquist E."/>
            <person name="Hellsten U."/>
            <person name="Deshpande S."/>
            <person name="Wang X."/>
            <person name="Wu X."/>
            <person name="Mitros T."/>
            <person name="Triplett J."/>
            <person name="Yang X."/>
            <person name="Ye C.Y."/>
            <person name="Mauro-Herrera M."/>
            <person name="Wang L."/>
            <person name="Li P."/>
            <person name="Sharma M."/>
            <person name="Sharma R."/>
            <person name="Ronald P.C."/>
            <person name="Panaud O."/>
            <person name="Kellogg E.A."/>
            <person name="Brutnell T.P."/>
            <person name="Doust A.N."/>
            <person name="Tuskan G.A."/>
            <person name="Rokhsar D."/>
            <person name="Devos K.M."/>
        </authorList>
    </citation>
    <scope>NUCLEOTIDE SEQUENCE [LARGE SCALE GENOMIC DNA]</scope>
    <source>
        <strain evidence="3">cv. Yugu1</strain>
    </source>
</reference>
<dbReference type="EnsemblPlants" id="KQK91370">
    <property type="protein sequence ID" value="KQK91370"/>
    <property type="gene ID" value="SETIT_038023mg"/>
</dbReference>
<keyword evidence="3" id="KW-1185">Reference proteome</keyword>
<name>K4AGL6_SETIT</name>
<dbReference type="AlphaFoldDB" id="K4AGL6"/>
<dbReference type="Gramene" id="KQK91370">
    <property type="protein sequence ID" value="KQK91370"/>
    <property type="gene ID" value="SETIT_038023mg"/>
</dbReference>
<dbReference type="InParanoid" id="K4AGL6"/>
<evidence type="ECO:0000256" key="1">
    <source>
        <dbReference type="SAM" id="MobiDB-lite"/>
    </source>
</evidence>
<sequence>MKRKAVPVVSGHCRKPAGQTRTATRWTVSILPAWRCGVKRASQRGPAAPRARKKTKEGTGRRRAAILVAPCSCTHTQWYGGAAPDMASKTTTPFLMQTSGLVDRFRLTRPTTLVLLKKNRIESNVWWKF</sequence>
<evidence type="ECO:0000313" key="3">
    <source>
        <dbReference type="Proteomes" id="UP000004995"/>
    </source>
</evidence>
<evidence type="ECO:0000313" key="2">
    <source>
        <dbReference type="EnsemblPlants" id="KQK91370"/>
    </source>
</evidence>
<dbReference type="Proteomes" id="UP000004995">
    <property type="component" value="Unassembled WGS sequence"/>
</dbReference>
<dbReference type="HOGENOM" id="CLU_1952588_0_0_1"/>
<accession>K4AGL6</accession>
<feature type="region of interest" description="Disordered" evidence="1">
    <location>
        <begin position="41"/>
        <end position="61"/>
    </location>
</feature>
<proteinExistence type="predicted"/>
<dbReference type="EMBL" id="AGNK02006033">
    <property type="status" value="NOT_ANNOTATED_CDS"/>
    <property type="molecule type" value="Genomic_DNA"/>
</dbReference>